<dbReference type="PIRSF" id="PIRSF000103">
    <property type="entry name" value="HIBADH"/>
    <property type="match status" value="1"/>
</dbReference>
<dbReference type="InterPro" id="IPR015815">
    <property type="entry name" value="HIBADH-related"/>
</dbReference>
<sequence length="277" mass="28562">MAGANTTAIAFIGFGEVGQTFSRGLLANDGVAIRAYDLLFGSDAGARLEAAAQELGVVRAPSAQEACSNATFVFSAVTADRAEAVATEAAVWLKPGQVFVDVNSAAPSTKQRAAQAVTASGADYLEAAVMAPVLKPGLKVAILSGGPQAQAASEALNELGMNLTPVSEVYGRASAMKLCRSIVIKGLEALMVDCAAACEAWDVKDPVFASLNATFPSIDFHALAADMRERVATHGVRRSAEMREAAEMLAAAGLHPGVAQAVADAQLRGARRKEGTR</sequence>
<keyword evidence="1" id="KW-0560">Oxidoreductase</keyword>
<name>A0A1H7T0H5_9HYPH</name>
<dbReference type="InterPro" id="IPR013328">
    <property type="entry name" value="6PGD_dom2"/>
</dbReference>
<dbReference type="InterPro" id="IPR036291">
    <property type="entry name" value="NAD(P)-bd_dom_sf"/>
</dbReference>
<dbReference type="AlphaFoldDB" id="A0A1H7T0H5"/>
<dbReference type="Gene3D" id="3.40.50.720">
    <property type="entry name" value="NAD(P)-binding Rossmann-like Domain"/>
    <property type="match status" value="1"/>
</dbReference>
<organism evidence="5 6">
    <name type="scientific">Bosea lupini</name>
    <dbReference type="NCBI Taxonomy" id="1036779"/>
    <lineage>
        <taxon>Bacteria</taxon>
        <taxon>Pseudomonadati</taxon>
        <taxon>Pseudomonadota</taxon>
        <taxon>Alphaproteobacteria</taxon>
        <taxon>Hyphomicrobiales</taxon>
        <taxon>Boseaceae</taxon>
        <taxon>Bosea</taxon>
    </lineage>
</organism>
<evidence type="ECO:0000313" key="6">
    <source>
        <dbReference type="Proteomes" id="UP000199664"/>
    </source>
</evidence>
<evidence type="ECO:0000259" key="3">
    <source>
        <dbReference type="Pfam" id="PF03446"/>
    </source>
</evidence>
<dbReference type="PANTHER" id="PTHR43580:SF2">
    <property type="entry name" value="CYTOKINE-LIKE NUCLEAR FACTOR N-PAC"/>
    <property type="match status" value="1"/>
</dbReference>
<feature type="active site" evidence="2">
    <location>
        <position position="177"/>
    </location>
</feature>
<dbReference type="GO" id="GO:0016491">
    <property type="term" value="F:oxidoreductase activity"/>
    <property type="evidence" value="ECO:0007669"/>
    <property type="project" value="UniProtKB-KW"/>
</dbReference>
<feature type="domain" description="Phosphogluconate dehydrogenase NAD-binding putative C-terminal" evidence="4">
    <location>
        <begin position="201"/>
        <end position="265"/>
    </location>
</feature>
<evidence type="ECO:0000313" key="5">
    <source>
        <dbReference type="EMBL" id="SEL78422.1"/>
    </source>
</evidence>
<dbReference type="STRING" id="1036779.SAMN04515666_105306"/>
<dbReference type="InterPro" id="IPR015814">
    <property type="entry name" value="Pgluconate_DH_NAD-bd_C"/>
</dbReference>
<dbReference type="InterPro" id="IPR006115">
    <property type="entry name" value="6PGDH_NADP-bd"/>
</dbReference>
<accession>A0A1H7T0H5</accession>
<evidence type="ECO:0000256" key="2">
    <source>
        <dbReference type="PIRSR" id="PIRSR000103-1"/>
    </source>
</evidence>
<dbReference type="Pfam" id="PF09130">
    <property type="entry name" value="DUF1932"/>
    <property type="match status" value="1"/>
</dbReference>
<dbReference type="InterPro" id="IPR008927">
    <property type="entry name" value="6-PGluconate_DH-like_C_sf"/>
</dbReference>
<dbReference type="SUPFAM" id="SSF51735">
    <property type="entry name" value="NAD(P)-binding Rossmann-fold domains"/>
    <property type="match status" value="1"/>
</dbReference>
<keyword evidence="6" id="KW-1185">Reference proteome</keyword>
<feature type="domain" description="6-phosphogluconate dehydrogenase NADP-binding" evidence="3">
    <location>
        <begin position="9"/>
        <end position="148"/>
    </location>
</feature>
<dbReference type="Proteomes" id="UP000199664">
    <property type="component" value="Unassembled WGS sequence"/>
</dbReference>
<dbReference type="EMBL" id="FOAN01000005">
    <property type="protein sequence ID" value="SEL78422.1"/>
    <property type="molecule type" value="Genomic_DNA"/>
</dbReference>
<reference evidence="6" key="1">
    <citation type="submission" date="2016-10" db="EMBL/GenBank/DDBJ databases">
        <authorList>
            <person name="Varghese N."/>
            <person name="Submissions S."/>
        </authorList>
    </citation>
    <scope>NUCLEOTIDE SEQUENCE [LARGE SCALE GENOMIC DNA]</scope>
    <source>
        <strain evidence="6">LMG 26383,CCUG 61248,R- 45681</strain>
    </source>
</reference>
<evidence type="ECO:0000259" key="4">
    <source>
        <dbReference type="Pfam" id="PF09130"/>
    </source>
</evidence>
<proteinExistence type="predicted"/>
<dbReference type="RefSeq" id="WP_091836682.1">
    <property type="nucleotide sequence ID" value="NZ_FOAN01000005.1"/>
</dbReference>
<evidence type="ECO:0000256" key="1">
    <source>
        <dbReference type="ARBA" id="ARBA00023002"/>
    </source>
</evidence>
<dbReference type="SUPFAM" id="SSF48179">
    <property type="entry name" value="6-phosphogluconate dehydrogenase C-terminal domain-like"/>
    <property type="match status" value="1"/>
</dbReference>
<dbReference type="Pfam" id="PF03446">
    <property type="entry name" value="NAD_binding_2"/>
    <property type="match status" value="1"/>
</dbReference>
<dbReference type="PANTHER" id="PTHR43580">
    <property type="entry name" value="OXIDOREDUCTASE GLYR1-RELATED"/>
    <property type="match status" value="1"/>
</dbReference>
<dbReference type="InterPro" id="IPR051265">
    <property type="entry name" value="HIBADH-related_NP60_sf"/>
</dbReference>
<gene>
    <name evidence="5" type="ORF">SAMN04515666_105306</name>
</gene>
<dbReference type="OrthoDB" id="4333at2"/>
<protein>
    <submittedName>
        <fullName evidence="5">3-hydroxyisobutyrate dehydrogenase</fullName>
    </submittedName>
</protein>
<dbReference type="Gene3D" id="1.10.1040.10">
    <property type="entry name" value="N-(1-d-carboxylethyl)-l-norvaline Dehydrogenase, domain 2"/>
    <property type="match status" value="1"/>
</dbReference>